<dbReference type="AlphaFoldDB" id="A0A6C0ETG5"/>
<proteinExistence type="predicted"/>
<organism evidence="1">
    <name type="scientific">viral metagenome</name>
    <dbReference type="NCBI Taxonomy" id="1070528"/>
    <lineage>
        <taxon>unclassified sequences</taxon>
        <taxon>metagenomes</taxon>
        <taxon>organismal metagenomes</taxon>
    </lineage>
</organism>
<sequence length="87" mass="10584">MLDMNTEDILIENEKLKAENIELKHQLETYSKPQRSYYERNKEFVNQKAKDRMKKISQENPDKLKEINRKAYLKRKEKLSVNQNENI</sequence>
<accession>A0A6C0ETG5</accession>
<protein>
    <submittedName>
        <fullName evidence="1">Uncharacterized protein</fullName>
    </submittedName>
</protein>
<reference evidence="1" key="1">
    <citation type="journal article" date="2020" name="Nature">
        <title>Giant virus diversity and host interactions through global metagenomics.</title>
        <authorList>
            <person name="Schulz F."/>
            <person name="Roux S."/>
            <person name="Paez-Espino D."/>
            <person name="Jungbluth S."/>
            <person name="Walsh D.A."/>
            <person name="Denef V.J."/>
            <person name="McMahon K.D."/>
            <person name="Konstantinidis K.T."/>
            <person name="Eloe-Fadrosh E.A."/>
            <person name="Kyrpides N.C."/>
            <person name="Woyke T."/>
        </authorList>
    </citation>
    <scope>NUCLEOTIDE SEQUENCE</scope>
    <source>
        <strain evidence="1">GVMAG-M-3300009161-30</strain>
    </source>
</reference>
<evidence type="ECO:0000313" key="1">
    <source>
        <dbReference type="EMBL" id="QHT32476.1"/>
    </source>
</evidence>
<dbReference type="EMBL" id="MN738944">
    <property type="protein sequence ID" value="QHT32476.1"/>
    <property type="molecule type" value="Genomic_DNA"/>
</dbReference>
<name>A0A6C0ETG5_9ZZZZ</name>